<evidence type="ECO:0000256" key="5">
    <source>
        <dbReference type="ARBA" id="ARBA00023136"/>
    </source>
</evidence>
<evidence type="ECO:0000313" key="10">
    <source>
        <dbReference type="Proteomes" id="UP000182312"/>
    </source>
</evidence>
<dbReference type="OrthoDB" id="7819992at2"/>
<accession>A0A099EW89</accession>
<dbReference type="EMBL" id="JRKN01000043">
    <property type="protein sequence ID" value="KGJ02213.1"/>
    <property type="molecule type" value="Genomic_DNA"/>
</dbReference>
<evidence type="ECO:0000256" key="1">
    <source>
        <dbReference type="ARBA" id="ARBA00004141"/>
    </source>
</evidence>
<evidence type="ECO:0000256" key="4">
    <source>
        <dbReference type="ARBA" id="ARBA00022989"/>
    </source>
</evidence>
<dbReference type="EMBL" id="FOJO01000041">
    <property type="protein sequence ID" value="SFA61844.1"/>
    <property type="molecule type" value="Genomic_DNA"/>
</dbReference>
<dbReference type="Proteomes" id="UP000182312">
    <property type="component" value="Unassembled WGS sequence"/>
</dbReference>
<dbReference type="STRING" id="376733.SAMN04487972_1417"/>
<evidence type="ECO:0000313" key="8">
    <source>
        <dbReference type="EMBL" id="SFA61844.1"/>
    </source>
</evidence>
<reference evidence="7 9" key="2">
    <citation type="submission" date="2014-10" db="EMBL/GenBank/DDBJ databases">
        <title>Paracoccus sanguinis sp. nov., isolated from clinical specimens of New York State patients.</title>
        <authorList>
            <person name="Mingle L.A."/>
            <person name="Cole J.A."/>
            <person name="Lapierre P."/>
            <person name="Musser K.A."/>
        </authorList>
    </citation>
    <scope>NUCLEOTIDE SEQUENCE [LARGE SCALE GENOMIC DNA]</scope>
    <source>
        <strain evidence="7 9">JCM 14014</strain>
    </source>
</reference>
<dbReference type="AlphaFoldDB" id="A0A099EW89"/>
<reference evidence="8 10" key="3">
    <citation type="submission" date="2016-10" db="EMBL/GenBank/DDBJ databases">
        <authorList>
            <person name="de Groot N.N."/>
        </authorList>
    </citation>
    <scope>NUCLEOTIDE SEQUENCE [LARGE SCALE GENOMIC DNA]</scope>
    <source>
        <strain evidence="8 10">CGMCC 1.6117</strain>
    </source>
</reference>
<gene>
    <name evidence="7" type="ORF">IT41_18175</name>
    <name evidence="8" type="ORF">SAMN04487972_1417</name>
</gene>
<keyword evidence="3 6" id="KW-0812">Transmembrane</keyword>
<evidence type="ECO:0000256" key="2">
    <source>
        <dbReference type="ARBA" id="ARBA00007802"/>
    </source>
</evidence>
<comment type="similarity">
    <text evidence="2">Belongs to the TrbL/VirB6 family.</text>
</comment>
<feature type="transmembrane region" description="Helical" evidence="6">
    <location>
        <begin position="56"/>
        <end position="76"/>
    </location>
</feature>
<dbReference type="GO" id="GO:0030255">
    <property type="term" value="P:protein secretion by the type IV secretion system"/>
    <property type="evidence" value="ECO:0007669"/>
    <property type="project" value="InterPro"/>
</dbReference>
<comment type="subcellular location">
    <subcellularLocation>
        <location evidence="1">Membrane</location>
        <topology evidence="1">Multi-pass membrane protein</topology>
    </subcellularLocation>
</comment>
<feature type="transmembrane region" description="Helical" evidence="6">
    <location>
        <begin position="199"/>
        <end position="224"/>
    </location>
</feature>
<evidence type="ECO:0000256" key="3">
    <source>
        <dbReference type="ARBA" id="ARBA00022692"/>
    </source>
</evidence>
<reference evidence="7 9" key="1">
    <citation type="submission" date="2014-09" db="EMBL/GenBank/DDBJ databases">
        <authorList>
            <person name="McGinnis J.M."/>
            <person name="Wolfgang W.J."/>
        </authorList>
    </citation>
    <scope>NUCLEOTIDE SEQUENCE [LARGE SCALE GENOMIC DNA]</scope>
    <source>
        <strain evidence="7 9">JCM 14014</strain>
    </source>
</reference>
<dbReference type="Pfam" id="PF04610">
    <property type="entry name" value="TrbL"/>
    <property type="match status" value="1"/>
</dbReference>
<keyword evidence="4 6" id="KW-1133">Transmembrane helix</keyword>
<keyword evidence="9" id="KW-1185">Reference proteome</keyword>
<proteinExistence type="inferred from homology"/>
<evidence type="ECO:0000313" key="9">
    <source>
        <dbReference type="Proteomes" id="UP000029846"/>
    </source>
</evidence>
<keyword evidence="5 6" id="KW-0472">Membrane</keyword>
<name>A0A099EW89_9RHOB</name>
<dbReference type="GO" id="GO:0016020">
    <property type="term" value="C:membrane"/>
    <property type="evidence" value="ECO:0007669"/>
    <property type="project" value="UniProtKB-SubCell"/>
</dbReference>
<dbReference type="eggNOG" id="COG3704">
    <property type="taxonomic scope" value="Bacteria"/>
</dbReference>
<evidence type="ECO:0000313" key="7">
    <source>
        <dbReference type="EMBL" id="KGJ02213.1"/>
    </source>
</evidence>
<feature type="transmembrane region" description="Helical" evidence="6">
    <location>
        <begin position="138"/>
        <end position="160"/>
    </location>
</feature>
<dbReference type="RefSeq" id="WP_036743832.1">
    <property type="nucleotide sequence ID" value="NZ_FOJO01000041.1"/>
</dbReference>
<dbReference type="InterPro" id="IPR007688">
    <property type="entry name" value="Conjugal_tfr_TrbL/VirB6"/>
</dbReference>
<organism evidence="7 9">
    <name type="scientific">Paracoccus halophilus</name>
    <dbReference type="NCBI Taxonomy" id="376733"/>
    <lineage>
        <taxon>Bacteria</taxon>
        <taxon>Pseudomonadati</taxon>
        <taxon>Pseudomonadota</taxon>
        <taxon>Alphaproteobacteria</taxon>
        <taxon>Rhodobacterales</taxon>
        <taxon>Paracoccaceae</taxon>
        <taxon>Paracoccus</taxon>
    </lineage>
</organism>
<protein>
    <submittedName>
        <fullName evidence="8">Type IV secretion system protein VirB6</fullName>
    </submittedName>
</protein>
<feature type="transmembrane region" description="Helical" evidence="6">
    <location>
        <begin position="236"/>
        <end position="261"/>
    </location>
</feature>
<feature type="transmembrane region" description="Helical" evidence="6">
    <location>
        <begin position="167"/>
        <end position="187"/>
    </location>
</feature>
<dbReference type="Proteomes" id="UP000029846">
    <property type="component" value="Unassembled WGS sequence"/>
</dbReference>
<sequence length="353" mass="37098">MRIVDYIVTTAESFLTDVARNTFLSLVTASGTLVGYMAVIAVALVGINMMMQFRPISWQATIGLMIKIALIGIFAWNWNEFWKVASGIQKAIEAIAARILDAAGETWGGSTVADGFGASIDRVLVNLSTASTNIASEFGGWFMGGLVGFTCTVGIVLIGAASAIMILFPKVVITILLGLAPIAIAMTLFDNTKNYFERWISACVSWALYPIFIASIFAIMIGMGNKMISDIGTDSFGSIGAFIPFLILEALIVLCIAFLPMLVSSVSGNLQQIGVIAAGRLAAGGLGAMATAGMRSFGAARGIAAAPIQTLRGQNAVGRAGQAIGSLPAVQRASTGVALTLNRMQERARLLRK</sequence>
<evidence type="ECO:0000256" key="6">
    <source>
        <dbReference type="SAM" id="Phobius"/>
    </source>
</evidence>
<feature type="transmembrane region" description="Helical" evidence="6">
    <location>
        <begin position="23"/>
        <end position="44"/>
    </location>
</feature>